<gene>
    <name evidence="1" type="ORF">D5F11_013205</name>
</gene>
<sequence>MLFYFQSLQFSLWARPWVAEEANNNNVNVNKMRATKTPNIFYDKENKGYYDVDSEGYIEVFKVEDGEVVGKVDMDEYIDRQASDPNLKEDDISDSIS</sequence>
<evidence type="ECO:0000313" key="1">
    <source>
        <dbReference type="EMBL" id="RST59306.1"/>
    </source>
</evidence>
<dbReference type="EMBL" id="QYTW02000012">
    <property type="protein sequence ID" value="RST59306.1"/>
    <property type="molecule type" value="Genomic_DNA"/>
</dbReference>
<dbReference type="RefSeq" id="WP_120116215.1">
    <property type="nucleotide sequence ID" value="NZ_BORI01000003.1"/>
</dbReference>
<comment type="caution">
    <text evidence="1">The sequence shown here is derived from an EMBL/GenBank/DDBJ whole genome shotgun (WGS) entry which is preliminary data.</text>
</comment>
<dbReference type="AlphaFoldDB" id="A0A429X798"/>
<dbReference type="OrthoDB" id="2974552at2"/>
<evidence type="ECO:0000313" key="2">
    <source>
        <dbReference type="Proteomes" id="UP000287296"/>
    </source>
</evidence>
<proteinExistence type="predicted"/>
<name>A0A429X798_SIMTE</name>
<organism evidence="1 2">
    <name type="scientific">Siminovitchia terrae</name>
    <name type="common">Bacillus terrae</name>
    <dbReference type="NCBI Taxonomy" id="1914933"/>
    <lineage>
        <taxon>Bacteria</taxon>
        <taxon>Bacillati</taxon>
        <taxon>Bacillota</taxon>
        <taxon>Bacilli</taxon>
        <taxon>Bacillales</taxon>
        <taxon>Bacillaceae</taxon>
        <taxon>Siminovitchia</taxon>
    </lineage>
</organism>
<dbReference type="Proteomes" id="UP000287296">
    <property type="component" value="Unassembled WGS sequence"/>
</dbReference>
<accession>A0A429X798</accession>
<protein>
    <submittedName>
        <fullName evidence="1">Uncharacterized protein</fullName>
    </submittedName>
</protein>
<reference evidence="1 2" key="1">
    <citation type="submission" date="2018-12" db="EMBL/GenBank/DDBJ databases">
        <authorList>
            <person name="Sun L."/>
            <person name="Chen Z."/>
        </authorList>
    </citation>
    <scope>NUCLEOTIDE SEQUENCE [LARGE SCALE GENOMIC DNA]</scope>
    <source>
        <strain evidence="1 2">LMG 29736</strain>
    </source>
</reference>